<evidence type="ECO:0000256" key="4">
    <source>
        <dbReference type="ARBA" id="ARBA00022692"/>
    </source>
</evidence>
<dbReference type="NCBIfam" id="NF009163">
    <property type="entry name" value="PRK12509.1"/>
    <property type="match status" value="1"/>
</dbReference>
<evidence type="ECO:0000313" key="10">
    <source>
        <dbReference type="Proteomes" id="UP000663929"/>
    </source>
</evidence>
<evidence type="ECO:0000259" key="8">
    <source>
        <dbReference type="Pfam" id="PF04039"/>
    </source>
</evidence>
<evidence type="ECO:0000256" key="2">
    <source>
        <dbReference type="ARBA" id="ARBA00009425"/>
    </source>
</evidence>
<sequence>MKASYLLEIATRRLTPLLLLFSLWALLRGHNAPGGGFIGGLMAASAFGFYSISFGPTATRAYLRVDPFMLIGTGVATSLFSGLLAWFFGKPFLTGLWTKLDWAGGLKLGTPLLFDVGVYLTVIGVTVSLLLHLEED</sequence>
<keyword evidence="3" id="KW-1003">Cell membrane</keyword>
<dbReference type="Proteomes" id="UP000663929">
    <property type="component" value="Chromosome"/>
</dbReference>
<dbReference type="InterPro" id="IPR007182">
    <property type="entry name" value="MnhB"/>
</dbReference>
<gene>
    <name evidence="9" type="ORF">J3U87_30530</name>
</gene>
<dbReference type="AlphaFoldDB" id="A0A8A4TK69"/>
<keyword evidence="6 7" id="KW-0472">Membrane</keyword>
<dbReference type="PANTHER" id="PTHR33932">
    <property type="entry name" value="NA(+)/H(+) ANTIPORTER SUBUNIT B"/>
    <property type="match status" value="1"/>
</dbReference>
<comment type="subcellular location">
    <subcellularLocation>
        <location evidence="1">Cell membrane</location>
        <topology evidence="1">Multi-pass membrane protein</topology>
    </subcellularLocation>
</comment>
<feature type="transmembrane region" description="Helical" evidence="7">
    <location>
        <begin position="39"/>
        <end position="56"/>
    </location>
</feature>
<feature type="domain" description="Na+/H+ antiporter MnhB subunit-related protein" evidence="8">
    <location>
        <begin position="7"/>
        <end position="127"/>
    </location>
</feature>
<accession>A0A8A4TK69</accession>
<dbReference type="PANTHER" id="PTHR33932:SF4">
    <property type="entry name" value="NA(+)_H(+) ANTIPORTER SUBUNIT B"/>
    <property type="match status" value="1"/>
</dbReference>
<dbReference type="GO" id="GO:0005886">
    <property type="term" value="C:plasma membrane"/>
    <property type="evidence" value="ECO:0007669"/>
    <property type="project" value="UniProtKB-SubCell"/>
</dbReference>
<evidence type="ECO:0000256" key="3">
    <source>
        <dbReference type="ARBA" id="ARBA00022475"/>
    </source>
</evidence>
<keyword evidence="10" id="KW-1185">Reference proteome</keyword>
<dbReference type="Pfam" id="PF04039">
    <property type="entry name" value="MnhB"/>
    <property type="match status" value="1"/>
</dbReference>
<evidence type="ECO:0000256" key="7">
    <source>
        <dbReference type="SAM" id="Phobius"/>
    </source>
</evidence>
<dbReference type="RefSeq" id="WP_237379571.1">
    <property type="nucleotide sequence ID" value="NZ_CP071793.1"/>
</dbReference>
<dbReference type="InterPro" id="IPR050622">
    <property type="entry name" value="CPA3_antiporter_subunitB"/>
</dbReference>
<feature type="transmembrane region" description="Helical" evidence="7">
    <location>
        <begin position="68"/>
        <end position="88"/>
    </location>
</feature>
<protein>
    <submittedName>
        <fullName evidence="9">Na+/H+ antiporter subunit B</fullName>
    </submittedName>
</protein>
<evidence type="ECO:0000313" key="9">
    <source>
        <dbReference type="EMBL" id="QTD49940.1"/>
    </source>
</evidence>
<keyword evidence="5 7" id="KW-1133">Transmembrane helix</keyword>
<reference evidence="9" key="1">
    <citation type="submission" date="2021-03" db="EMBL/GenBank/DDBJ databases">
        <title>Acanthopleuribacteraceae sp. M133.</title>
        <authorList>
            <person name="Wang G."/>
        </authorList>
    </citation>
    <scope>NUCLEOTIDE SEQUENCE</scope>
    <source>
        <strain evidence="9">M133</strain>
    </source>
</reference>
<comment type="similarity">
    <text evidence="2">Belongs to the CPA3 antiporters (TC 2.A.63) subunit B family.</text>
</comment>
<evidence type="ECO:0000256" key="6">
    <source>
        <dbReference type="ARBA" id="ARBA00023136"/>
    </source>
</evidence>
<proteinExistence type="inferred from homology"/>
<dbReference type="EMBL" id="CP071793">
    <property type="protein sequence ID" value="QTD49940.1"/>
    <property type="molecule type" value="Genomic_DNA"/>
</dbReference>
<evidence type="ECO:0000256" key="1">
    <source>
        <dbReference type="ARBA" id="ARBA00004651"/>
    </source>
</evidence>
<feature type="transmembrane region" description="Helical" evidence="7">
    <location>
        <begin position="108"/>
        <end position="131"/>
    </location>
</feature>
<evidence type="ECO:0000256" key="5">
    <source>
        <dbReference type="ARBA" id="ARBA00022989"/>
    </source>
</evidence>
<keyword evidence="4 7" id="KW-0812">Transmembrane</keyword>
<dbReference type="KEGG" id="scor:J3U87_30530"/>
<organism evidence="9 10">
    <name type="scientific">Sulfidibacter corallicola</name>
    <dbReference type="NCBI Taxonomy" id="2818388"/>
    <lineage>
        <taxon>Bacteria</taxon>
        <taxon>Pseudomonadati</taxon>
        <taxon>Acidobacteriota</taxon>
        <taxon>Holophagae</taxon>
        <taxon>Acanthopleuribacterales</taxon>
        <taxon>Acanthopleuribacteraceae</taxon>
        <taxon>Sulfidibacter</taxon>
    </lineage>
</organism>
<name>A0A8A4TK69_SULCO</name>